<comment type="similarity">
    <text evidence="1">Belongs to the short-chain dehydrogenases/reductases (SDR) family.</text>
</comment>
<dbReference type="STRING" id="28573.A0A0U1LU31"/>
<dbReference type="InterPro" id="IPR020904">
    <property type="entry name" value="Sc_DH/Rdtase_CS"/>
</dbReference>
<keyword evidence="7" id="KW-1185">Reference proteome</keyword>
<gene>
    <name evidence="6" type="ORF">PISL3812_03931</name>
</gene>
<dbReference type="SUPFAM" id="SSF51735">
    <property type="entry name" value="NAD(P)-binding Rossmann-fold domains"/>
    <property type="match status" value="1"/>
</dbReference>
<dbReference type="PANTHER" id="PTHR44229">
    <property type="entry name" value="15-HYDROXYPROSTAGLANDIN DEHYDROGENASE [NAD(+)]"/>
    <property type="match status" value="1"/>
</dbReference>
<dbReference type="InterPro" id="IPR002347">
    <property type="entry name" value="SDR_fam"/>
</dbReference>
<keyword evidence="2" id="KW-0521">NADP</keyword>
<evidence type="ECO:0000313" key="6">
    <source>
        <dbReference type="EMBL" id="CRG86918.1"/>
    </source>
</evidence>
<dbReference type="GO" id="GO:0005737">
    <property type="term" value="C:cytoplasm"/>
    <property type="evidence" value="ECO:0007669"/>
    <property type="project" value="TreeGrafter"/>
</dbReference>
<protein>
    <submittedName>
        <fullName evidence="6">Putative hydrolase Mb2248c</fullName>
    </submittedName>
</protein>
<dbReference type="PANTHER" id="PTHR44229:SF4">
    <property type="entry name" value="15-HYDROXYPROSTAGLANDIN DEHYDROGENASE [NAD(+)]"/>
    <property type="match status" value="1"/>
</dbReference>
<evidence type="ECO:0000259" key="5">
    <source>
        <dbReference type="Pfam" id="PF08386"/>
    </source>
</evidence>
<feature type="domain" description="AB hydrolase-1" evidence="4">
    <location>
        <begin position="304"/>
        <end position="468"/>
    </location>
</feature>
<dbReference type="GO" id="GO:0016616">
    <property type="term" value="F:oxidoreductase activity, acting on the CH-OH group of donors, NAD or NADP as acceptor"/>
    <property type="evidence" value="ECO:0007669"/>
    <property type="project" value="TreeGrafter"/>
</dbReference>
<proteinExistence type="inferred from homology"/>
<feature type="domain" description="Peptidase S33 tripeptidyl aminopeptidase-like C-terminal" evidence="5">
    <location>
        <begin position="622"/>
        <end position="717"/>
    </location>
</feature>
<dbReference type="Pfam" id="PF08386">
    <property type="entry name" value="Abhydrolase_4"/>
    <property type="match status" value="1"/>
</dbReference>
<evidence type="ECO:0000313" key="7">
    <source>
        <dbReference type="Proteomes" id="UP000054383"/>
    </source>
</evidence>
<dbReference type="AlphaFoldDB" id="A0A0U1LU31"/>
<dbReference type="PROSITE" id="PS00061">
    <property type="entry name" value="ADH_SHORT"/>
    <property type="match status" value="1"/>
</dbReference>
<evidence type="ECO:0000256" key="2">
    <source>
        <dbReference type="ARBA" id="ARBA00022857"/>
    </source>
</evidence>
<sequence>MPQGPVGEFDVSGKIVAITGGASGIGLELAKLVLAKSAKVLIADLRLTPEAESLVDGKTAIYVKTDVANWSELENIVTVSKNVLGDVPDVYVAGAAVFEPEWSNFWDDTETESYRSVQINVNHPLKLTRIALRALLSRNKKGVVLIVASMGGYQGNIAATMYCTTKHALVGFTRSIGQLDSHEGVKVVTICPGMVDTPLWDTKPTAKKQLGYDPKLVMSARTAAEAELDLIESGKYKGGTVYEFSTLGGREIPTYFITPPGSTAPGLECGRLNVPIDWNDPRGEQTSLGLVRLKASNSSARIGPLLFNSGGPGSIPSEFINYTAQGLPLFGNILPQHFDLIGLDPRGMGMSDPVRCDPALANRRVSFFPTTQAEWDEMVAYNEEFAASCYNLTGALFAHVDTTSVARDMEAVRIGLGGEKLNWLGLSYATQIGVAYAELYPQDIRAMVLDGNLEHSLDEVSNMVTESTAYETELVRFADWCAGNSSCALHGKDVLAVFDEVASKADAAPIPAPGCDVTGACRSNVTGEEIRFNTQSFLLFKEPQTQLGIPGWGLLGDALNQTLHGNATILSTALETSDIDSETFAGLAVSCLDWTHSTRSLEDILYKEQLAKTLSPHTQGASQTWGIQSKCIGWPVPVANPPHKTHIRGAPAMLLVNSLYDPSTSIVWANSRFAQMPSSASMAIRKGDGHTSYTLGGESTAAMVRFLVELEKPAPNTVYTS</sequence>
<evidence type="ECO:0000256" key="3">
    <source>
        <dbReference type="ARBA" id="ARBA00023002"/>
    </source>
</evidence>
<name>A0A0U1LU31_TALIS</name>
<dbReference type="OrthoDB" id="37659at2759"/>
<keyword evidence="3" id="KW-0560">Oxidoreductase</keyword>
<dbReference type="InterPro" id="IPR013595">
    <property type="entry name" value="Pept_S33_TAP-like_C"/>
</dbReference>
<dbReference type="Pfam" id="PF00106">
    <property type="entry name" value="adh_short"/>
    <property type="match status" value="1"/>
</dbReference>
<reference evidence="6 7" key="1">
    <citation type="submission" date="2015-04" db="EMBL/GenBank/DDBJ databases">
        <authorList>
            <person name="Syromyatnikov M.Y."/>
            <person name="Popov V.N."/>
        </authorList>
    </citation>
    <scope>NUCLEOTIDE SEQUENCE [LARGE SCALE GENOMIC DNA]</scope>
    <source>
        <strain evidence="6">WF-38-12</strain>
    </source>
</reference>
<accession>A0A0U1LU31</accession>
<dbReference type="InterPro" id="IPR036291">
    <property type="entry name" value="NAD(P)-bd_dom_sf"/>
</dbReference>
<keyword evidence="6" id="KW-0378">Hydrolase</keyword>
<dbReference type="InterPro" id="IPR029058">
    <property type="entry name" value="AB_hydrolase_fold"/>
</dbReference>
<evidence type="ECO:0000256" key="1">
    <source>
        <dbReference type="ARBA" id="ARBA00006484"/>
    </source>
</evidence>
<dbReference type="InterPro" id="IPR000073">
    <property type="entry name" value="AB_hydrolase_1"/>
</dbReference>
<dbReference type="OMA" id="TCIGWPA"/>
<dbReference type="Gene3D" id="3.40.50.720">
    <property type="entry name" value="NAD(P)-binding Rossmann-like Domain"/>
    <property type="match status" value="1"/>
</dbReference>
<dbReference type="Gene3D" id="3.40.50.1820">
    <property type="entry name" value="alpha/beta hydrolase"/>
    <property type="match status" value="1"/>
</dbReference>
<dbReference type="Proteomes" id="UP000054383">
    <property type="component" value="Unassembled WGS sequence"/>
</dbReference>
<dbReference type="SUPFAM" id="SSF53474">
    <property type="entry name" value="alpha/beta-Hydrolases"/>
    <property type="match status" value="1"/>
</dbReference>
<dbReference type="Pfam" id="PF00561">
    <property type="entry name" value="Abhydrolase_1"/>
    <property type="match status" value="1"/>
</dbReference>
<dbReference type="EMBL" id="CVMT01000003">
    <property type="protein sequence ID" value="CRG86918.1"/>
    <property type="molecule type" value="Genomic_DNA"/>
</dbReference>
<dbReference type="GO" id="GO:0016787">
    <property type="term" value="F:hydrolase activity"/>
    <property type="evidence" value="ECO:0007669"/>
    <property type="project" value="UniProtKB-KW"/>
</dbReference>
<evidence type="ECO:0000259" key="4">
    <source>
        <dbReference type="Pfam" id="PF00561"/>
    </source>
</evidence>
<dbReference type="PRINTS" id="PR00081">
    <property type="entry name" value="GDHRDH"/>
</dbReference>
<organism evidence="6 7">
    <name type="scientific">Talaromyces islandicus</name>
    <name type="common">Penicillium islandicum</name>
    <dbReference type="NCBI Taxonomy" id="28573"/>
    <lineage>
        <taxon>Eukaryota</taxon>
        <taxon>Fungi</taxon>
        <taxon>Dikarya</taxon>
        <taxon>Ascomycota</taxon>
        <taxon>Pezizomycotina</taxon>
        <taxon>Eurotiomycetes</taxon>
        <taxon>Eurotiomycetidae</taxon>
        <taxon>Eurotiales</taxon>
        <taxon>Trichocomaceae</taxon>
        <taxon>Talaromyces</taxon>
        <taxon>Talaromyces sect. Islandici</taxon>
    </lineage>
</organism>